<organism evidence="2 3">
    <name type="scientific">Dentiscutata erythropus</name>
    <dbReference type="NCBI Taxonomy" id="1348616"/>
    <lineage>
        <taxon>Eukaryota</taxon>
        <taxon>Fungi</taxon>
        <taxon>Fungi incertae sedis</taxon>
        <taxon>Mucoromycota</taxon>
        <taxon>Glomeromycotina</taxon>
        <taxon>Glomeromycetes</taxon>
        <taxon>Diversisporales</taxon>
        <taxon>Gigasporaceae</taxon>
        <taxon>Dentiscutata</taxon>
    </lineage>
</organism>
<dbReference type="EMBL" id="CAJVPY010010346">
    <property type="protein sequence ID" value="CAG8717937.1"/>
    <property type="molecule type" value="Genomic_DNA"/>
</dbReference>
<evidence type="ECO:0000313" key="2">
    <source>
        <dbReference type="EMBL" id="CAG8717937.1"/>
    </source>
</evidence>
<proteinExistence type="predicted"/>
<reference evidence="2" key="1">
    <citation type="submission" date="2021-06" db="EMBL/GenBank/DDBJ databases">
        <authorList>
            <person name="Kallberg Y."/>
            <person name="Tangrot J."/>
            <person name="Rosling A."/>
        </authorList>
    </citation>
    <scope>NUCLEOTIDE SEQUENCE</scope>
    <source>
        <strain evidence="2">MA453B</strain>
    </source>
</reference>
<feature type="compositionally biased region" description="Basic and acidic residues" evidence="1">
    <location>
        <begin position="111"/>
        <end position="122"/>
    </location>
</feature>
<keyword evidence="3" id="KW-1185">Reference proteome</keyword>
<sequence>MRTISVLENSLSQSEVLESRDYSDFSNTEYSALTKFPNENELSGFQSILTHFCKASYEFMYKLVSQSILHFLNFKNIDCKLGDVNNNIKQFCDKFDAVTQGIDLMQTTKQGDAKKVEPKFDENPEIEDEIPEEVIDE</sequence>
<dbReference type="OrthoDB" id="10594431at2759"/>
<name>A0A9N9NB82_9GLOM</name>
<feature type="region of interest" description="Disordered" evidence="1">
    <location>
        <begin position="109"/>
        <end position="137"/>
    </location>
</feature>
<evidence type="ECO:0000313" key="3">
    <source>
        <dbReference type="Proteomes" id="UP000789405"/>
    </source>
</evidence>
<dbReference type="AlphaFoldDB" id="A0A9N9NB82"/>
<evidence type="ECO:0000256" key="1">
    <source>
        <dbReference type="SAM" id="MobiDB-lite"/>
    </source>
</evidence>
<accession>A0A9N9NB82</accession>
<protein>
    <submittedName>
        <fullName evidence="2">23669_t:CDS:1</fullName>
    </submittedName>
</protein>
<comment type="caution">
    <text evidence="2">The sequence shown here is derived from an EMBL/GenBank/DDBJ whole genome shotgun (WGS) entry which is preliminary data.</text>
</comment>
<gene>
    <name evidence="2" type="ORF">DERYTH_LOCUS14087</name>
</gene>
<feature type="compositionally biased region" description="Acidic residues" evidence="1">
    <location>
        <begin position="123"/>
        <end position="137"/>
    </location>
</feature>
<feature type="non-terminal residue" evidence="2">
    <location>
        <position position="1"/>
    </location>
</feature>
<dbReference type="Proteomes" id="UP000789405">
    <property type="component" value="Unassembled WGS sequence"/>
</dbReference>